<dbReference type="InterPro" id="IPR043128">
    <property type="entry name" value="Rev_trsase/Diguanyl_cyclase"/>
</dbReference>
<dbReference type="RefSeq" id="WP_345927842.1">
    <property type="nucleotide sequence ID" value="NZ_JBDIVF010000004.1"/>
</dbReference>
<sequence>MLTRLWLSVLIAMLVALGVSFSVSLVTARNYLEQQLFAQASDSAASLALSMSQQSKDAATSELLVSALFDSGHFEFIRYLDTAGKPLVERRSGAPAPAAPGWFVALMPIEARQGEALVSDGWKQAGRVVVQASARYAYGELWSGTLRLAATQLLIGLLLCAAVAMLMRWLQRPLRAIVEQAEAIGQRRFETKSLPVVPELRVVGLAMNTMVERVRAMFSEQASRIEQIRNEANRDSLTRLPNRGLFSGALRDALNDEQAAPAGVLVMCRVLDLVAINREIGRERTDMLLAACADMLRAAVEPLAGEPMTGRLNGADFAILVPDASVDDAHLLGQNLLAGFARVALQNGVEREPLAAIGWARYRRGEEAAAVMLRADACLMQAEASSPPVVGNAGETPASAAQAGVWQARLEHALQMRAFELAFYPVVRADGSLLHQEAMLRLIDEEGQRLTAGQFMPAALRHGLIARLDMMTLELAMARLDHQPGDIAVNISALSLDAPEFLPAFKALLATAGARAPRLWVELAERGIGASGGLDALAPLARLLADCGAKLGIEHFGRHFASMPRLHALSVDYLKLDGAFVAEIESNEGNQRFVRTVVDVAGSLDIQVIAERVTSRAEWRTLATLGVAGMTGPAVTTDPH</sequence>
<reference evidence="5 6" key="1">
    <citation type="submission" date="2024-07" db="EMBL/GenBank/DDBJ databases">
        <title>Uliginosibacterium paludis KCTC:42655.</title>
        <authorList>
            <person name="Kim M.K."/>
        </authorList>
    </citation>
    <scope>NUCLEOTIDE SEQUENCE [LARGE SCALE GENOMIC DNA]</scope>
    <source>
        <strain evidence="5 6">KCTC 42655</strain>
    </source>
</reference>
<dbReference type="Gene3D" id="3.30.110.200">
    <property type="match status" value="1"/>
</dbReference>
<evidence type="ECO:0000259" key="2">
    <source>
        <dbReference type="PROSITE" id="PS50883"/>
    </source>
</evidence>
<organism evidence="5 6">
    <name type="scientific">Uliginosibacterium paludis</name>
    <dbReference type="NCBI Taxonomy" id="1615952"/>
    <lineage>
        <taxon>Bacteria</taxon>
        <taxon>Pseudomonadati</taxon>
        <taxon>Pseudomonadota</taxon>
        <taxon>Betaproteobacteria</taxon>
        <taxon>Rhodocyclales</taxon>
        <taxon>Zoogloeaceae</taxon>
        <taxon>Uliginosibacterium</taxon>
    </lineage>
</organism>
<accession>A0ABV2CRG4</accession>
<dbReference type="Pfam" id="PF00563">
    <property type="entry name" value="EAL"/>
    <property type="match status" value="1"/>
</dbReference>
<keyword evidence="1" id="KW-0812">Transmembrane</keyword>
<comment type="caution">
    <text evidence="5">The sequence shown here is derived from an EMBL/GenBank/DDBJ whole genome shotgun (WGS) entry which is preliminary data.</text>
</comment>
<dbReference type="SMART" id="SM00304">
    <property type="entry name" value="HAMP"/>
    <property type="match status" value="1"/>
</dbReference>
<proteinExistence type="predicted"/>
<dbReference type="Pfam" id="PF16448">
    <property type="entry name" value="LapD_MoxY_N"/>
    <property type="match status" value="1"/>
</dbReference>
<dbReference type="InterPro" id="IPR035919">
    <property type="entry name" value="EAL_sf"/>
</dbReference>
<dbReference type="SMART" id="SM00267">
    <property type="entry name" value="GGDEF"/>
    <property type="match status" value="1"/>
</dbReference>
<name>A0ABV2CRG4_9RHOO</name>
<dbReference type="SUPFAM" id="SSF55073">
    <property type="entry name" value="Nucleotide cyclase"/>
    <property type="match status" value="1"/>
</dbReference>
<dbReference type="Pfam" id="PF00990">
    <property type="entry name" value="GGDEF"/>
    <property type="match status" value="1"/>
</dbReference>
<evidence type="ECO:0000259" key="3">
    <source>
        <dbReference type="PROSITE" id="PS50885"/>
    </source>
</evidence>
<dbReference type="InterPro" id="IPR042461">
    <property type="entry name" value="LapD_MoxY_peri_C"/>
</dbReference>
<dbReference type="Gene3D" id="6.20.270.20">
    <property type="entry name" value="LapD/MoxY periplasmic domain"/>
    <property type="match status" value="1"/>
</dbReference>
<dbReference type="Gene3D" id="3.30.70.270">
    <property type="match status" value="1"/>
</dbReference>
<feature type="domain" description="GGDEF" evidence="4">
    <location>
        <begin position="261"/>
        <end position="403"/>
    </location>
</feature>
<gene>
    <name evidence="5" type="ORF">ABVT11_11820</name>
</gene>
<feature type="transmembrane region" description="Helical" evidence="1">
    <location>
        <begin position="153"/>
        <end position="170"/>
    </location>
</feature>
<evidence type="ECO:0000313" key="5">
    <source>
        <dbReference type="EMBL" id="MET1490513.1"/>
    </source>
</evidence>
<evidence type="ECO:0000256" key="1">
    <source>
        <dbReference type="SAM" id="Phobius"/>
    </source>
</evidence>
<dbReference type="Gene3D" id="3.20.20.450">
    <property type="entry name" value="EAL domain"/>
    <property type="match status" value="1"/>
</dbReference>
<dbReference type="CDD" id="cd01948">
    <property type="entry name" value="EAL"/>
    <property type="match status" value="1"/>
</dbReference>
<feature type="domain" description="EAL" evidence="2">
    <location>
        <begin position="403"/>
        <end position="640"/>
    </location>
</feature>
<feature type="domain" description="HAMP" evidence="3">
    <location>
        <begin position="168"/>
        <end position="219"/>
    </location>
</feature>
<dbReference type="InterPro" id="IPR003660">
    <property type="entry name" value="HAMP_dom"/>
</dbReference>
<dbReference type="InterPro" id="IPR032244">
    <property type="entry name" value="LapD_MoxY_N"/>
</dbReference>
<dbReference type="Pfam" id="PF00672">
    <property type="entry name" value="HAMP"/>
    <property type="match status" value="1"/>
</dbReference>
<dbReference type="PROSITE" id="PS50887">
    <property type="entry name" value="GGDEF"/>
    <property type="match status" value="1"/>
</dbReference>
<keyword evidence="1" id="KW-1133">Transmembrane helix</keyword>
<evidence type="ECO:0000259" key="4">
    <source>
        <dbReference type="PROSITE" id="PS50887"/>
    </source>
</evidence>
<keyword evidence="6" id="KW-1185">Reference proteome</keyword>
<dbReference type="Proteomes" id="UP001548590">
    <property type="component" value="Unassembled WGS sequence"/>
</dbReference>
<dbReference type="InterPro" id="IPR000160">
    <property type="entry name" value="GGDEF_dom"/>
</dbReference>
<dbReference type="PROSITE" id="PS50883">
    <property type="entry name" value="EAL"/>
    <property type="match status" value="1"/>
</dbReference>
<dbReference type="SMART" id="SM00052">
    <property type="entry name" value="EAL"/>
    <property type="match status" value="1"/>
</dbReference>
<dbReference type="EMBL" id="JBEWLZ010000006">
    <property type="protein sequence ID" value="MET1490513.1"/>
    <property type="molecule type" value="Genomic_DNA"/>
</dbReference>
<dbReference type="PROSITE" id="PS50885">
    <property type="entry name" value="HAMP"/>
    <property type="match status" value="1"/>
</dbReference>
<dbReference type="SUPFAM" id="SSF141868">
    <property type="entry name" value="EAL domain-like"/>
    <property type="match status" value="1"/>
</dbReference>
<protein>
    <submittedName>
        <fullName evidence="5">EAL domain-containing protein</fullName>
    </submittedName>
</protein>
<dbReference type="InterPro" id="IPR050706">
    <property type="entry name" value="Cyclic-di-GMP_PDE-like"/>
</dbReference>
<dbReference type="InterPro" id="IPR001633">
    <property type="entry name" value="EAL_dom"/>
</dbReference>
<dbReference type="PANTHER" id="PTHR33121">
    <property type="entry name" value="CYCLIC DI-GMP PHOSPHODIESTERASE PDEF"/>
    <property type="match status" value="1"/>
</dbReference>
<evidence type="ECO:0000313" key="6">
    <source>
        <dbReference type="Proteomes" id="UP001548590"/>
    </source>
</evidence>
<keyword evidence="1" id="KW-0472">Membrane</keyword>
<dbReference type="InterPro" id="IPR029787">
    <property type="entry name" value="Nucleotide_cyclase"/>
</dbReference>
<dbReference type="PANTHER" id="PTHR33121:SF23">
    <property type="entry name" value="CYCLIC DI-GMP PHOSPHODIESTERASE PDEB"/>
    <property type="match status" value="1"/>
</dbReference>